<dbReference type="Proteomes" id="UP000644441">
    <property type="component" value="Unassembled WGS sequence"/>
</dbReference>
<dbReference type="EMBL" id="ARXR01000032">
    <property type="protein sequence ID" value="MBF5054187.1"/>
    <property type="molecule type" value="Genomic_DNA"/>
</dbReference>
<feature type="region of interest" description="Disordered" evidence="1">
    <location>
        <begin position="403"/>
        <end position="422"/>
    </location>
</feature>
<keyword evidence="2" id="KW-0472">Membrane</keyword>
<organism evidence="4 5">
    <name type="scientific">Alloalcanivorax venustensis ISO4</name>
    <dbReference type="NCBI Taxonomy" id="1177184"/>
    <lineage>
        <taxon>Bacteria</taxon>
        <taxon>Pseudomonadati</taxon>
        <taxon>Pseudomonadota</taxon>
        <taxon>Gammaproteobacteria</taxon>
        <taxon>Oceanospirillales</taxon>
        <taxon>Alcanivoracaceae</taxon>
        <taxon>Alloalcanivorax</taxon>
    </lineage>
</organism>
<evidence type="ECO:0000259" key="3">
    <source>
        <dbReference type="Pfam" id="PF14258"/>
    </source>
</evidence>
<reference evidence="4 5" key="1">
    <citation type="submission" date="2012-09" db="EMBL/GenBank/DDBJ databases">
        <title>Genome Sequence of alkane-degrading Bacterium Alcanivorax venustensis ISO4.</title>
        <authorList>
            <person name="Lai Q."/>
            <person name="Shao Z."/>
        </authorList>
    </citation>
    <scope>NUCLEOTIDE SEQUENCE [LARGE SCALE GENOMIC DNA]</scope>
    <source>
        <strain evidence="4 5">ISO4</strain>
    </source>
</reference>
<comment type="caution">
    <text evidence="4">The sequence shown here is derived from an EMBL/GenBank/DDBJ whole genome shotgun (WGS) entry which is preliminary data.</text>
</comment>
<keyword evidence="5" id="KW-1185">Reference proteome</keyword>
<feature type="transmembrane region" description="Helical" evidence="2">
    <location>
        <begin position="304"/>
        <end position="325"/>
    </location>
</feature>
<name>A0ABS0AKP6_9GAMM</name>
<evidence type="ECO:0000256" key="2">
    <source>
        <dbReference type="SAM" id="Phobius"/>
    </source>
</evidence>
<keyword evidence="2" id="KW-0812">Transmembrane</keyword>
<dbReference type="Pfam" id="PF14258">
    <property type="entry name" value="DUF4350"/>
    <property type="match status" value="1"/>
</dbReference>
<evidence type="ECO:0000256" key="1">
    <source>
        <dbReference type="SAM" id="MobiDB-lite"/>
    </source>
</evidence>
<evidence type="ECO:0000313" key="5">
    <source>
        <dbReference type="Proteomes" id="UP000644441"/>
    </source>
</evidence>
<dbReference type="InterPro" id="IPR025646">
    <property type="entry name" value="DUF4350"/>
</dbReference>
<evidence type="ECO:0000313" key="4">
    <source>
        <dbReference type="EMBL" id="MBF5054187.1"/>
    </source>
</evidence>
<keyword evidence="2" id="KW-1133">Transmembrane helix</keyword>
<feature type="domain" description="DUF4350" evidence="3">
    <location>
        <begin position="42"/>
        <end position="285"/>
    </location>
</feature>
<proteinExistence type="predicted"/>
<gene>
    <name evidence="4" type="ORF">ISO4_02789</name>
</gene>
<protein>
    <recommendedName>
        <fullName evidence="3">DUF4350 domain-containing protein</fullName>
    </recommendedName>
</protein>
<dbReference type="RefSeq" id="WP_194856631.1">
    <property type="nucleotide sequence ID" value="NZ_ARXR01000032.1"/>
</dbReference>
<sequence length="437" mass="48852">MSRRRGRFWGGLALLLVVAALVFYVWATEPVRYMAPAAPDASVRGNPYLAAQTLLENWQRPTRRIFSTGALFPLPDTGTTLILDEYRGELGSGRIDALFDWVQRGGHLIVAARPAYHYVADETGDKDGNSERTGGNDDPLLTPLGLHAVAVETDTEDDPFTTLLDRFQPMESLFLEYCLGDNDGDLSPQCEALTCEAPPLPAPATWVFADGDRRQLLASPGQALQHRPTDLLPALPSSKADNAEGAQLVHLSWGDGQMTVLAGLTLWDNQHLHYFDHAWLLEQLIGDGPVWFVQGIDMPPLPLWLWQHAWPLMLALLLALAAWLWRRLPRPGPQWHAAEADRTDYLGHLLALGHFHWRTGQSERLTAPLRDEARRRLDLLHPDRDQALTIAAERLALPEGALRDALNSGGDTQQPRPRDRQQWADRVAILQTLRSRL</sequence>
<accession>A0ABS0AKP6</accession>